<comment type="caution">
    <text evidence="10">The sequence shown here is derived from an EMBL/GenBank/DDBJ whole genome shotgun (WGS) entry which is preliminary data.</text>
</comment>
<dbReference type="Pfam" id="PF01966">
    <property type="entry name" value="HD"/>
    <property type="match status" value="1"/>
</dbReference>
<organism evidence="10 11">
    <name type="scientific">Gordonia caeni</name>
    <dbReference type="NCBI Taxonomy" id="1007097"/>
    <lineage>
        <taxon>Bacteria</taxon>
        <taxon>Bacillati</taxon>
        <taxon>Actinomycetota</taxon>
        <taxon>Actinomycetes</taxon>
        <taxon>Mycobacteriales</taxon>
        <taxon>Gordoniaceae</taxon>
        <taxon>Gordonia</taxon>
    </lineage>
</organism>
<dbReference type="SUPFAM" id="SSF55021">
    <property type="entry name" value="ACT-like"/>
    <property type="match status" value="2"/>
</dbReference>
<dbReference type="InterPro" id="IPR043519">
    <property type="entry name" value="NT_sf"/>
</dbReference>
<evidence type="ECO:0000259" key="8">
    <source>
        <dbReference type="PROSITE" id="PS51671"/>
    </source>
</evidence>
<feature type="domain" description="HD" evidence="9">
    <location>
        <begin position="438"/>
        <end position="539"/>
    </location>
</feature>
<dbReference type="PIRSF" id="PIRSF006288">
    <property type="entry name" value="PII_uridyltransf"/>
    <property type="match status" value="1"/>
</dbReference>
<dbReference type="Gene3D" id="1.10.3090.10">
    <property type="entry name" value="cca-adding enzyme, domain 2"/>
    <property type="match status" value="1"/>
</dbReference>
<evidence type="ECO:0000256" key="6">
    <source>
        <dbReference type="ARBA" id="ARBA00023268"/>
    </source>
</evidence>
<keyword evidence="4 7" id="KW-0378">Hydrolase</keyword>
<keyword evidence="1 7" id="KW-0808">Transferase</keyword>
<dbReference type="EC" id="3.1.4.-" evidence="7"/>
<dbReference type="SUPFAM" id="SSF109604">
    <property type="entry name" value="HD-domain/PDEase-like"/>
    <property type="match status" value="1"/>
</dbReference>
<dbReference type="InterPro" id="IPR002912">
    <property type="entry name" value="ACT_dom"/>
</dbReference>
<keyword evidence="2 7" id="KW-0548">Nucleotidyltransferase</keyword>
<name>A0ABP7P449_9ACTN</name>
<comment type="similarity">
    <text evidence="7">Belongs to the GlnD family.</text>
</comment>
<keyword evidence="6 7" id="KW-0511">Multifunctional enzyme</keyword>
<dbReference type="GO" id="GO:0016779">
    <property type="term" value="F:nucleotidyltransferase activity"/>
    <property type="evidence" value="ECO:0007669"/>
    <property type="project" value="UniProtKB-KW"/>
</dbReference>
<dbReference type="NCBIfam" id="NF002895">
    <property type="entry name" value="PRK03381.1"/>
    <property type="match status" value="1"/>
</dbReference>
<dbReference type="InterPro" id="IPR003607">
    <property type="entry name" value="HD/PDEase_dom"/>
</dbReference>
<gene>
    <name evidence="7" type="primary">glnD</name>
    <name evidence="10" type="ORF">GCM10022231_18740</name>
</gene>
<evidence type="ECO:0000256" key="1">
    <source>
        <dbReference type="ARBA" id="ARBA00022679"/>
    </source>
</evidence>
<feature type="domain" description="ACT" evidence="8">
    <location>
        <begin position="619"/>
        <end position="695"/>
    </location>
</feature>
<evidence type="ECO:0000256" key="3">
    <source>
        <dbReference type="ARBA" id="ARBA00022737"/>
    </source>
</evidence>
<dbReference type="PANTHER" id="PTHR47320:SF1">
    <property type="entry name" value="BIFUNCTIONAL URIDYLYLTRANSFERASE_URIDYLYL-REMOVING ENZYME"/>
    <property type="match status" value="1"/>
</dbReference>
<evidence type="ECO:0000259" key="9">
    <source>
        <dbReference type="PROSITE" id="PS51831"/>
    </source>
</evidence>
<dbReference type="SMART" id="SM00471">
    <property type="entry name" value="HDc"/>
    <property type="match status" value="1"/>
</dbReference>
<evidence type="ECO:0000256" key="7">
    <source>
        <dbReference type="HAMAP-Rule" id="MF_00277"/>
    </source>
</evidence>
<feature type="domain" description="ACT" evidence="8">
    <location>
        <begin position="721"/>
        <end position="788"/>
    </location>
</feature>
<dbReference type="EC" id="2.7.7.59" evidence="7"/>
<comment type="catalytic activity">
    <reaction evidence="7">
        <text>[protein-PII]-L-tyrosine + UTP = [protein-PII]-uridylyl-L-tyrosine + diphosphate</text>
        <dbReference type="Rhea" id="RHEA:13673"/>
        <dbReference type="Rhea" id="RHEA-COMP:12147"/>
        <dbReference type="Rhea" id="RHEA-COMP:12148"/>
        <dbReference type="ChEBI" id="CHEBI:33019"/>
        <dbReference type="ChEBI" id="CHEBI:46398"/>
        <dbReference type="ChEBI" id="CHEBI:46858"/>
        <dbReference type="ChEBI" id="CHEBI:90602"/>
        <dbReference type="EC" id="2.7.7.59"/>
    </reaction>
</comment>
<proteinExistence type="inferred from homology"/>
<dbReference type="PANTHER" id="PTHR47320">
    <property type="entry name" value="BIFUNCTIONAL URIDYLYLTRANSFERASE/URIDYLYL-REMOVING ENZYME"/>
    <property type="match status" value="1"/>
</dbReference>
<evidence type="ECO:0000313" key="10">
    <source>
        <dbReference type="EMBL" id="GAA3959288.1"/>
    </source>
</evidence>
<evidence type="ECO:0000313" key="11">
    <source>
        <dbReference type="Proteomes" id="UP001418444"/>
    </source>
</evidence>
<feature type="region of interest" description="Uridylyltransferase" evidence="7">
    <location>
        <begin position="1"/>
        <end position="323"/>
    </location>
</feature>
<comment type="catalytic activity">
    <reaction evidence="7">
        <text>[protein-PII]-uridylyl-L-tyrosine + H2O = [protein-PII]-L-tyrosine + UMP + H(+)</text>
        <dbReference type="Rhea" id="RHEA:48600"/>
        <dbReference type="Rhea" id="RHEA-COMP:12147"/>
        <dbReference type="Rhea" id="RHEA-COMP:12148"/>
        <dbReference type="ChEBI" id="CHEBI:15377"/>
        <dbReference type="ChEBI" id="CHEBI:15378"/>
        <dbReference type="ChEBI" id="CHEBI:46858"/>
        <dbReference type="ChEBI" id="CHEBI:57865"/>
        <dbReference type="ChEBI" id="CHEBI:90602"/>
    </reaction>
</comment>
<keyword evidence="11" id="KW-1185">Reference proteome</keyword>
<evidence type="ECO:0000256" key="4">
    <source>
        <dbReference type="ARBA" id="ARBA00022801"/>
    </source>
</evidence>
<protein>
    <recommendedName>
        <fullName evidence="7">Bifunctional uridylyltransferase/uridylyl-removing enzyme</fullName>
        <shortName evidence="7">UTase/UR</shortName>
    </recommendedName>
    <alternativeName>
        <fullName evidence="7">Bifunctional [protein-PII] modification enzyme</fullName>
    </alternativeName>
    <alternativeName>
        <fullName evidence="7">Bifunctional nitrogen sensor protein</fullName>
    </alternativeName>
    <domain>
        <recommendedName>
            <fullName evidence="7">[Protein-PII] uridylyltransferase</fullName>
            <shortName evidence="7">PII uridylyltransferase</shortName>
            <shortName evidence="7">UTase</shortName>
            <ecNumber evidence="7">2.7.7.59</ecNumber>
        </recommendedName>
    </domain>
    <domain>
        <recommendedName>
            <fullName evidence="7">[Protein-PII]-UMP uridylyl-removing enzyme</fullName>
            <shortName evidence="7">UR</shortName>
            <ecNumber evidence="7">3.1.4.-</ecNumber>
        </recommendedName>
    </domain>
</protein>
<comment type="domain">
    <text evidence="7">Has four distinct domains: an N-terminal nucleotidyltransferase (NT) domain responsible for UTase activity, a central HD domain that encodes UR activity, and two C-terminal ACT domains that seem to have a role in glutamine sensing.</text>
</comment>
<dbReference type="InterPro" id="IPR010043">
    <property type="entry name" value="UTase/UR"/>
</dbReference>
<accession>A0ABP7P449</accession>
<comment type="cofactor">
    <cofactor evidence="7">
        <name>Mg(2+)</name>
        <dbReference type="ChEBI" id="CHEBI:18420"/>
    </cofactor>
</comment>
<dbReference type="CDD" id="cd05401">
    <property type="entry name" value="NT_GlnE_GlnD_like"/>
    <property type="match status" value="1"/>
</dbReference>
<dbReference type="CDD" id="cd00077">
    <property type="entry name" value="HDc"/>
    <property type="match status" value="1"/>
</dbReference>
<dbReference type="Gene3D" id="3.30.460.10">
    <property type="entry name" value="Beta Polymerase, domain 2"/>
    <property type="match status" value="1"/>
</dbReference>
<dbReference type="PROSITE" id="PS51831">
    <property type="entry name" value="HD"/>
    <property type="match status" value="1"/>
</dbReference>
<dbReference type="HAMAP" id="MF_00277">
    <property type="entry name" value="PII_uridylyl_transf"/>
    <property type="match status" value="1"/>
</dbReference>
<evidence type="ECO:0000256" key="2">
    <source>
        <dbReference type="ARBA" id="ARBA00022695"/>
    </source>
</evidence>
<dbReference type="InterPro" id="IPR006674">
    <property type="entry name" value="HD_domain"/>
</dbReference>
<comment type="caution">
    <text evidence="7">Lacks conserved residue(s) required for the propagation of feature annotation.</text>
</comment>
<dbReference type="InterPro" id="IPR013546">
    <property type="entry name" value="PII_UdlTrfase/GS_AdlTrfase"/>
</dbReference>
<comment type="activity regulation">
    <text evidence="7">Uridylyltransferase (UTase) activity is inhibited by glutamine, while glutamine activates uridylyl-removing (UR) activity.</text>
</comment>
<dbReference type="Proteomes" id="UP001418444">
    <property type="component" value="Unassembled WGS sequence"/>
</dbReference>
<keyword evidence="5 7" id="KW-0460">Magnesium</keyword>
<evidence type="ECO:0000256" key="5">
    <source>
        <dbReference type="ARBA" id="ARBA00022842"/>
    </source>
</evidence>
<dbReference type="SUPFAM" id="SSF81593">
    <property type="entry name" value="Nucleotidyltransferase substrate binding subunit/domain"/>
    <property type="match status" value="1"/>
</dbReference>
<dbReference type="RefSeq" id="WP_344782988.1">
    <property type="nucleotide sequence ID" value="NZ_BAAAZW010000005.1"/>
</dbReference>
<dbReference type="EMBL" id="BAAAZW010000005">
    <property type="protein sequence ID" value="GAA3959288.1"/>
    <property type="molecule type" value="Genomic_DNA"/>
</dbReference>
<dbReference type="SUPFAM" id="SSF81301">
    <property type="entry name" value="Nucleotidyltransferase"/>
    <property type="match status" value="1"/>
</dbReference>
<comment type="function">
    <text evidence="7">Modifies, by uridylylation and deuridylylation, the PII regulatory proteins (GlnB and homologs), in response to the nitrogen status of the cell that GlnD senses through the glutamine level. Under low glutamine levels, catalyzes the conversion of the PII proteins and UTP to PII-UMP and PPi, while under higher glutamine levels, GlnD hydrolyzes PII-UMP to PII and UMP (deuridylylation). Thus, controls uridylylation state and activity of the PII proteins, and plays an important role in the regulation of nitrogen metabolism.</text>
</comment>
<dbReference type="Pfam" id="PF08335">
    <property type="entry name" value="GlnD_UR_UTase"/>
    <property type="match status" value="1"/>
</dbReference>
<sequence length="794" mass="84569">MNAAPKLSDGGAADAARSLAATRTAVLSGFSPDRPAGEDLREALTAAYEGWIVQRADALGVTDGCGYAVVAVGALGRREMVPGSDLDLVLLHEDRHPERLAAIADGFWYPIWDSGLSLDHSVRTLPDALRAAREQPTAALSLLDARFIAGDRDLAALMVDSVRNLWRIEARLRLPDVLELTRERWERTGDNAQRAQPDLKNGRGGLRDVQLLNSLALAQLTDGLSRLRADEPGTPVARAYQRLLDVRTQHHLITGRSRDRLQPEDAQDLAVALGLEDRFALARLLSDAARTVDFAVETGLRTAANAVGRRGLSRLRRLPVRTPLDEGVVRHDGEVALARSVIPSQDAGLVFRVAAAAARNDLPINGPALERLARYAPEPVVPWTAEPLSDLLVLLSSGAPMARTVEALDRIGLWGKMFPEWDHIRDLAPRDPVHTWTVDRHSIETVAGAAALTTSVSRPDLLVLGALIHDIGKGRDRDHCEVGAELATVIGRRLGLWPQDVEILSAMVRHHLLLPSTATRRDPADPRVVAEVADTLGHNRVLVELLGALAQADGEATGSGVWSDWKAGLVAGLTGRVLEVIGGAEVPPPDPMTPEQRALAEEGGLHVRLEAGDGPTTYLATLVAPDRPGLLSSMAAVLAAAGLTVHAAHVRVHAGHAVDTFVVMPGFGDPPDVHVLRQRLRTALDGRDDVLAKIRRGAPLPPAPAPARVGWIDDPADGSVLLEVRTADTPALLARIAAVLEGAGADVRWATVTTLGSTVIDTFCVGLSRDTPGARAEIGAAVLRVCPGPAPPAD</sequence>
<keyword evidence="3" id="KW-0677">Repeat</keyword>
<dbReference type="PROSITE" id="PS51671">
    <property type="entry name" value="ACT"/>
    <property type="match status" value="2"/>
</dbReference>
<reference evidence="11" key="1">
    <citation type="journal article" date="2019" name="Int. J. Syst. Evol. Microbiol.">
        <title>The Global Catalogue of Microorganisms (GCM) 10K type strain sequencing project: providing services to taxonomists for standard genome sequencing and annotation.</title>
        <authorList>
            <consortium name="The Broad Institute Genomics Platform"/>
            <consortium name="The Broad Institute Genome Sequencing Center for Infectious Disease"/>
            <person name="Wu L."/>
            <person name="Ma J."/>
        </authorList>
    </citation>
    <scope>NUCLEOTIDE SEQUENCE [LARGE SCALE GENOMIC DNA]</scope>
    <source>
        <strain evidence="11">JCM 16923</strain>
    </source>
</reference>
<dbReference type="InterPro" id="IPR045865">
    <property type="entry name" value="ACT-like_dom_sf"/>
</dbReference>